<protein>
    <submittedName>
        <fullName evidence="4">Peptidase S1 domain-containing protein</fullName>
    </submittedName>
</protein>
<organism evidence="3 4">
    <name type="scientific">Panagrolaimus davidi</name>
    <dbReference type="NCBI Taxonomy" id="227884"/>
    <lineage>
        <taxon>Eukaryota</taxon>
        <taxon>Metazoa</taxon>
        <taxon>Ecdysozoa</taxon>
        <taxon>Nematoda</taxon>
        <taxon>Chromadorea</taxon>
        <taxon>Rhabditida</taxon>
        <taxon>Tylenchina</taxon>
        <taxon>Panagrolaimomorpha</taxon>
        <taxon>Panagrolaimoidea</taxon>
        <taxon>Panagrolaimidae</taxon>
        <taxon>Panagrolaimus</taxon>
    </lineage>
</organism>
<dbReference type="Proteomes" id="UP000887578">
    <property type="component" value="Unplaced"/>
</dbReference>
<keyword evidence="1" id="KW-0732">Signal</keyword>
<dbReference type="PRINTS" id="PR00722">
    <property type="entry name" value="CHYMOTRYPSIN"/>
</dbReference>
<evidence type="ECO:0000313" key="4">
    <source>
        <dbReference type="WBParaSite" id="PDA_v2.g15280.t1"/>
    </source>
</evidence>
<dbReference type="InterPro" id="IPR043504">
    <property type="entry name" value="Peptidase_S1_PA_chymotrypsin"/>
</dbReference>
<dbReference type="InterPro" id="IPR001314">
    <property type="entry name" value="Peptidase_S1A"/>
</dbReference>
<dbReference type="GO" id="GO:0004252">
    <property type="term" value="F:serine-type endopeptidase activity"/>
    <property type="evidence" value="ECO:0007669"/>
    <property type="project" value="InterPro"/>
</dbReference>
<feature type="signal peptide" evidence="1">
    <location>
        <begin position="1"/>
        <end position="21"/>
    </location>
</feature>
<dbReference type="InterPro" id="IPR009003">
    <property type="entry name" value="Peptidase_S1_PA"/>
</dbReference>
<sequence length="269" mass="29992">MAAMKCLMVLLLFNFGLFCYSFNEHRIWNGTPASLETYANVPRIISYGMIPFNNTQGYPEGHGSVCTGSIISARHILTAAHCIGQQQNKNNDTGKFQVRQIEYFIIDYEKLDTYFGVKGREMFLKEHGLVTTAHHHLGWHNSTNKYKDDIAILEFPKGTNLNIAPVLLAKNFVESDDDFGVSVGYGDIDSDPKKNKIAPFLMELKVPIKKECAWNDEKVICAGTKDARVDHGNSGGPLFITKNNKMYQIALAHGGSYENGTEANFDLSG</sequence>
<dbReference type="SMART" id="SM00020">
    <property type="entry name" value="Tryp_SPc"/>
    <property type="match status" value="1"/>
</dbReference>
<dbReference type="Pfam" id="PF00089">
    <property type="entry name" value="Trypsin"/>
    <property type="match status" value="1"/>
</dbReference>
<dbReference type="PROSITE" id="PS00134">
    <property type="entry name" value="TRYPSIN_HIS"/>
    <property type="match status" value="1"/>
</dbReference>
<accession>A0A914PKJ7</accession>
<dbReference type="GO" id="GO:0006508">
    <property type="term" value="P:proteolysis"/>
    <property type="evidence" value="ECO:0007669"/>
    <property type="project" value="InterPro"/>
</dbReference>
<proteinExistence type="predicted"/>
<dbReference type="Gene3D" id="2.40.10.10">
    <property type="entry name" value="Trypsin-like serine proteases"/>
    <property type="match status" value="1"/>
</dbReference>
<evidence type="ECO:0000259" key="2">
    <source>
        <dbReference type="PROSITE" id="PS50240"/>
    </source>
</evidence>
<dbReference type="SUPFAM" id="SSF50494">
    <property type="entry name" value="Trypsin-like serine proteases"/>
    <property type="match status" value="1"/>
</dbReference>
<evidence type="ECO:0000313" key="3">
    <source>
        <dbReference type="Proteomes" id="UP000887578"/>
    </source>
</evidence>
<dbReference type="PANTHER" id="PTHR24260:SF136">
    <property type="entry name" value="GH08193P-RELATED"/>
    <property type="match status" value="1"/>
</dbReference>
<feature type="chain" id="PRO_5037345491" evidence="1">
    <location>
        <begin position="22"/>
        <end position="269"/>
    </location>
</feature>
<feature type="domain" description="Peptidase S1" evidence="2">
    <location>
        <begin position="27"/>
        <end position="269"/>
    </location>
</feature>
<dbReference type="InterPro" id="IPR051333">
    <property type="entry name" value="CLIP_Serine_Protease"/>
</dbReference>
<keyword evidence="3" id="KW-1185">Reference proteome</keyword>
<evidence type="ECO:0000256" key="1">
    <source>
        <dbReference type="SAM" id="SignalP"/>
    </source>
</evidence>
<dbReference type="PANTHER" id="PTHR24260">
    <property type="match status" value="1"/>
</dbReference>
<name>A0A914PKJ7_9BILA</name>
<dbReference type="InterPro" id="IPR001254">
    <property type="entry name" value="Trypsin_dom"/>
</dbReference>
<dbReference type="InterPro" id="IPR018114">
    <property type="entry name" value="TRYPSIN_HIS"/>
</dbReference>
<dbReference type="WBParaSite" id="PDA_v2.g15280.t1">
    <property type="protein sequence ID" value="PDA_v2.g15280.t1"/>
    <property type="gene ID" value="PDA_v2.g15280"/>
</dbReference>
<reference evidence="4" key="1">
    <citation type="submission" date="2022-11" db="UniProtKB">
        <authorList>
            <consortium name="WormBaseParasite"/>
        </authorList>
    </citation>
    <scope>IDENTIFICATION</scope>
</reference>
<dbReference type="AlphaFoldDB" id="A0A914PKJ7"/>
<dbReference type="PROSITE" id="PS50240">
    <property type="entry name" value="TRYPSIN_DOM"/>
    <property type="match status" value="1"/>
</dbReference>